<keyword evidence="2" id="KW-1185">Reference proteome</keyword>
<name>I7MLF4_TETTS</name>
<sequence>MDQNFLTQFEKQVESDVQKLGGQLYELTQNFVDICNQKHPQQIDDYVQCRNQRDVFLRQELTNLSLRVKYVKYKTEECCDIKGYNGIVECSDLFKQKLNEQYLLTFKNLNNYN</sequence>
<dbReference type="InParanoid" id="I7MLF4"/>
<dbReference type="RefSeq" id="XP_001022241.1">
    <property type="nucleotide sequence ID" value="XM_001022241.1"/>
</dbReference>
<evidence type="ECO:0000313" key="2">
    <source>
        <dbReference type="Proteomes" id="UP000009168"/>
    </source>
</evidence>
<dbReference type="Proteomes" id="UP000009168">
    <property type="component" value="Unassembled WGS sequence"/>
</dbReference>
<dbReference type="HOGENOM" id="CLU_2138532_0_0_1"/>
<dbReference type="AlphaFoldDB" id="I7MLF4"/>
<dbReference type="EMBL" id="GG662548">
    <property type="protein sequence ID" value="EAS01996.1"/>
    <property type="molecule type" value="Genomic_DNA"/>
</dbReference>
<protein>
    <submittedName>
        <fullName evidence="1">Uncharacterized protein</fullName>
    </submittedName>
</protein>
<accession>I7MLF4</accession>
<reference evidence="2" key="1">
    <citation type="journal article" date="2006" name="PLoS Biol.">
        <title>Macronuclear genome sequence of the ciliate Tetrahymena thermophila, a model eukaryote.</title>
        <authorList>
            <person name="Eisen J.A."/>
            <person name="Coyne R.S."/>
            <person name="Wu M."/>
            <person name="Wu D."/>
            <person name="Thiagarajan M."/>
            <person name="Wortman J.R."/>
            <person name="Badger J.H."/>
            <person name="Ren Q."/>
            <person name="Amedeo P."/>
            <person name="Jones K.M."/>
            <person name="Tallon L.J."/>
            <person name="Delcher A.L."/>
            <person name="Salzberg S.L."/>
            <person name="Silva J.C."/>
            <person name="Haas B.J."/>
            <person name="Majoros W.H."/>
            <person name="Farzad M."/>
            <person name="Carlton J.M."/>
            <person name="Smith R.K. Jr."/>
            <person name="Garg J."/>
            <person name="Pearlman R.E."/>
            <person name="Karrer K.M."/>
            <person name="Sun L."/>
            <person name="Manning G."/>
            <person name="Elde N.C."/>
            <person name="Turkewitz A.P."/>
            <person name="Asai D.J."/>
            <person name="Wilkes D.E."/>
            <person name="Wang Y."/>
            <person name="Cai H."/>
            <person name="Collins K."/>
            <person name="Stewart B.A."/>
            <person name="Lee S.R."/>
            <person name="Wilamowska K."/>
            <person name="Weinberg Z."/>
            <person name="Ruzzo W.L."/>
            <person name="Wloga D."/>
            <person name="Gaertig J."/>
            <person name="Frankel J."/>
            <person name="Tsao C.-C."/>
            <person name="Gorovsky M.A."/>
            <person name="Keeling P.J."/>
            <person name="Waller R.F."/>
            <person name="Patron N.J."/>
            <person name="Cherry J.M."/>
            <person name="Stover N.A."/>
            <person name="Krieger C.J."/>
            <person name="del Toro C."/>
            <person name="Ryder H.F."/>
            <person name="Williamson S.C."/>
            <person name="Barbeau R.A."/>
            <person name="Hamilton E.P."/>
            <person name="Orias E."/>
        </authorList>
    </citation>
    <scope>NUCLEOTIDE SEQUENCE [LARGE SCALE GENOMIC DNA]</scope>
    <source>
        <strain evidence="2">SB210</strain>
    </source>
</reference>
<proteinExistence type="predicted"/>
<dbReference type="GeneID" id="7825592"/>
<organism evidence="1 2">
    <name type="scientific">Tetrahymena thermophila (strain SB210)</name>
    <dbReference type="NCBI Taxonomy" id="312017"/>
    <lineage>
        <taxon>Eukaryota</taxon>
        <taxon>Sar</taxon>
        <taxon>Alveolata</taxon>
        <taxon>Ciliophora</taxon>
        <taxon>Intramacronucleata</taxon>
        <taxon>Oligohymenophorea</taxon>
        <taxon>Hymenostomatida</taxon>
        <taxon>Tetrahymenina</taxon>
        <taxon>Tetrahymenidae</taxon>
        <taxon>Tetrahymena</taxon>
    </lineage>
</organism>
<gene>
    <name evidence="1" type="ORF">TTHERM_00500820</name>
</gene>
<evidence type="ECO:0000313" key="1">
    <source>
        <dbReference type="EMBL" id="EAS01996.1"/>
    </source>
</evidence>
<dbReference type="KEGG" id="tet:TTHERM_00500820"/>